<feature type="binding site" evidence="11">
    <location>
        <begin position="24"/>
        <end position="26"/>
    </location>
    <ligand>
        <name>substrate</name>
    </ligand>
</feature>
<feature type="non-terminal residue" evidence="14">
    <location>
        <position position="381"/>
    </location>
</feature>
<comment type="caution">
    <text evidence="14">The sequence shown here is derived from an EMBL/GenBank/DDBJ whole genome shotgun (WGS) entry which is preliminary data.</text>
</comment>
<dbReference type="HAMAP" id="MF_00145">
    <property type="entry name" value="Phosphoglyc_kinase"/>
    <property type="match status" value="1"/>
</dbReference>
<dbReference type="GO" id="GO:0006094">
    <property type="term" value="P:gluconeogenesis"/>
    <property type="evidence" value="ECO:0007669"/>
    <property type="project" value="TreeGrafter"/>
</dbReference>
<dbReference type="Gene3D" id="3.40.50.1260">
    <property type="entry name" value="Phosphoglycerate kinase, N-terminal domain"/>
    <property type="match status" value="2"/>
</dbReference>
<dbReference type="InterPro" id="IPR015911">
    <property type="entry name" value="Phosphoglycerate_kinase_CS"/>
</dbReference>
<keyword evidence="10 12" id="KW-0067">ATP-binding</keyword>
<dbReference type="FunFam" id="3.40.50.1260:FF:000006">
    <property type="entry name" value="Phosphoglycerate kinase"/>
    <property type="match status" value="1"/>
</dbReference>
<dbReference type="PRINTS" id="PR00477">
    <property type="entry name" value="PHGLYCKINASE"/>
</dbReference>
<evidence type="ECO:0000256" key="6">
    <source>
        <dbReference type="ARBA" id="ARBA00016471"/>
    </source>
</evidence>
<dbReference type="PANTHER" id="PTHR11406">
    <property type="entry name" value="PHOSPHOGLYCERATE KINASE"/>
    <property type="match status" value="1"/>
</dbReference>
<dbReference type="GO" id="GO:0005829">
    <property type="term" value="C:cytosol"/>
    <property type="evidence" value="ECO:0007669"/>
    <property type="project" value="TreeGrafter"/>
</dbReference>
<proteinExistence type="inferred from homology"/>
<dbReference type="AlphaFoldDB" id="A0A7C0X9C7"/>
<keyword evidence="9 13" id="KW-0418">Kinase</keyword>
<dbReference type="GO" id="GO:0043531">
    <property type="term" value="F:ADP binding"/>
    <property type="evidence" value="ECO:0007669"/>
    <property type="project" value="TreeGrafter"/>
</dbReference>
<evidence type="ECO:0000256" key="13">
    <source>
        <dbReference type="RuleBase" id="RU000532"/>
    </source>
</evidence>
<evidence type="ECO:0000256" key="12">
    <source>
        <dbReference type="PIRSR" id="PIRSR000724-2"/>
    </source>
</evidence>
<dbReference type="GO" id="GO:0004618">
    <property type="term" value="F:phosphoglycerate kinase activity"/>
    <property type="evidence" value="ECO:0007669"/>
    <property type="project" value="UniProtKB-EC"/>
</dbReference>
<comment type="subunit">
    <text evidence="4">Monomer.</text>
</comment>
<evidence type="ECO:0000256" key="1">
    <source>
        <dbReference type="ARBA" id="ARBA00000642"/>
    </source>
</evidence>
<dbReference type="PANTHER" id="PTHR11406:SF23">
    <property type="entry name" value="PHOSPHOGLYCERATE KINASE 1, CHLOROPLASTIC-RELATED"/>
    <property type="match status" value="1"/>
</dbReference>
<dbReference type="PROSITE" id="PS00111">
    <property type="entry name" value="PGLYCERATE_KINASE"/>
    <property type="match status" value="1"/>
</dbReference>
<dbReference type="Proteomes" id="UP000885931">
    <property type="component" value="Unassembled WGS sequence"/>
</dbReference>
<accession>A0A7C0X9C7</accession>
<feature type="binding site" evidence="12">
    <location>
        <position position="323"/>
    </location>
    <ligand>
        <name>ATP</name>
        <dbReference type="ChEBI" id="CHEBI:30616"/>
    </ligand>
</feature>
<dbReference type="InterPro" id="IPR001576">
    <property type="entry name" value="Phosphoglycerate_kinase"/>
</dbReference>
<feature type="binding site" evidence="12">
    <location>
        <position position="205"/>
    </location>
    <ligand>
        <name>ATP</name>
        <dbReference type="ChEBI" id="CHEBI:30616"/>
    </ligand>
</feature>
<dbReference type="Pfam" id="PF00162">
    <property type="entry name" value="PGK"/>
    <property type="match status" value="1"/>
</dbReference>
<evidence type="ECO:0000313" key="14">
    <source>
        <dbReference type="EMBL" id="HDM90301.1"/>
    </source>
</evidence>
<comment type="similarity">
    <text evidence="3 13">Belongs to the phosphoglycerate kinase family.</text>
</comment>
<feature type="binding site" evidence="11">
    <location>
        <position position="121"/>
    </location>
    <ligand>
        <name>(2R)-3-phosphoglycerate</name>
        <dbReference type="ChEBI" id="CHEBI:58272"/>
    </ligand>
</feature>
<evidence type="ECO:0000256" key="10">
    <source>
        <dbReference type="ARBA" id="ARBA00022840"/>
    </source>
</evidence>
<organism evidence="14">
    <name type="scientific">candidate division WOR-3 bacterium</name>
    <dbReference type="NCBI Taxonomy" id="2052148"/>
    <lineage>
        <taxon>Bacteria</taxon>
        <taxon>Bacteria division WOR-3</taxon>
    </lineage>
</organism>
<evidence type="ECO:0000256" key="7">
    <source>
        <dbReference type="ARBA" id="ARBA00022679"/>
    </source>
</evidence>
<dbReference type="CDD" id="cd00318">
    <property type="entry name" value="Phosphoglycerate_kinase"/>
    <property type="match status" value="1"/>
</dbReference>
<keyword evidence="8" id="KW-0547">Nucleotide-binding</keyword>
<evidence type="ECO:0000256" key="11">
    <source>
        <dbReference type="PIRSR" id="PIRSR000724-1"/>
    </source>
</evidence>
<feature type="binding site" evidence="11">
    <location>
        <begin position="62"/>
        <end position="65"/>
    </location>
    <ligand>
        <name>substrate</name>
    </ligand>
</feature>
<evidence type="ECO:0000256" key="5">
    <source>
        <dbReference type="ARBA" id="ARBA00013061"/>
    </source>
</evidence>
<dbReference type="PIRSF" id="PIRSF000724">
    <property type="entry name" value="Pgk"/>
    <property type="match status" value="1"/>
</dbReference>
<dbReference type="GO" id="GO:0006096">
    <property type="term" value="P:glycolytic process"/>
    <property type="evidence" value="ECO:0007669"/>
    <property type="project" value="InterPro"/>
</dbReference>
<dbReference type="InterPro" id="IPR036043">
    <property type="entry name" value="Phosphoglycerate_kinase_sf"/>
</dbReference>
<dbReference type="GO" id="GO:0005524">
    <property type="term" value="F:ATP binding"/>
    <property type="evidence" value="ECO:0007669"/>
    <property type="project" value="UniProtKB-KW"/>
</dbReference>
<evidence type="ECO:0000256" key="8">
    <source>
        <dbReference type="ARBA" id="ARBA00022741"/>
    </source>
</evidence>
<reference evidence="14" key="1">
    <citation type="journal article" date="2020" name="mSystems">
        <title>Genome- and Community-Level Interaction Insights into Carbon Utilization and Element Cycling Functions of Hydrothermarchaeota in Hydrothermal Sediment.</title>
        <authorList>
            <person name="Zhou Z."/>
            <person name="Liu Y."/>
            <person name="Xu W."/>
            <person name="Pan J."/>
            <person name="Luo Z.H."/>
            <person name="Li M."/>
        </authorList>
    </citation>
    <scope>NUCLEOTIDE SEQUENCE [LARGE SCALE GENOMIC DNA]</scope>
    <source>
        <strain evidence="14">HyVt-237</strain>
    </source>
</reference>
<protein>
    <recommendedName>
        <fullName evidence="6 13">Phosphoglycerate kinase</fullName>
        <ecNumber evidence="5 13">2.7.2.3</ecNumber>
    </recommendedName>
</protein>
<sequence>MKKLSIKDLPEGEFAGKKVFLRVDFNVPIKDGEIQDDTRIRAALPTINYLLERGARLILASHLGRPKGKKLPEFSLEPVAARLSSLLGKTVDFSPETTGEIAKAKADKLKPGELLLLENLRFNPGEEANDPQFARELSELADLYVNDAFGTAHRAHASVYGIKDFFHLRLAGFLMEKELDVLTRLSENPPRPFLVILGGAKVKDKIGIIENMLDKADRFLIGGGMAYTFLKAQGVSIGGSLLDEKSIDFARKVLEENPDKFVLPVDHVVTKEISEQSQHMTKDGDIEKGWIGADIGPRTREIFAGEISGKSAIFWNGPMGVFEIDAFSLGTRAVALAVKEETSKGAFSVIGGGDTVSAIHRAGLKDGDFSHVSTGGGATLE</sequence>
<evidence type="ECO:0000256" key="2">
    <source>
        <dbReference type="ARBA" id="ARBA00004838"/>
    </source>
</evidence>
<comment type="pathway">
    <text evidence="2">Carbohydrate degradation; glycolysis; pyruvate from D-glyceraldehyde 3-phosphate: step 2/5.</text>
</comment>
<gene>
    <name evidence="14" type="ORF">ENG67_03720</name>
</gene>
<dbReference type="EC" id="2.7.2.3" evidence="5 13"/>
<dbReference type="SUPFAM" id="SSF53748">
    <property type="entry name" value="Phosphoglycerate kinase"/>
    <property type="match status" value="1"/>
</dbReference>
<feature type="binding site" evidence="12">
    <location>
        <begin position="352"/>
        <end position="355"/>
    </location>
    <ligand>
        <name>ATP</name>
        <dbReference type="ChEBI" id="CHEBI:30616"/>
    </ligand>
</feature>
<comment type="catalytic activity">
    <reaction evidence="1 13">
        <text>(2R)-3-phosphoglycerate + ATP = (2R)-3-phospho-glyceroyl phosphate + ADP</text>
        <dbReference type="Rhea" id="RHEA:14801"/>
        <dbReference type="ChEBI" id="CHEBI:30616"/>
        <dbReference type="ChEBI" id="CHEBI:57604"/>
        <dbReference type="ChEBI" id="CHEBI:58272"/>
        <dbReference type="ChEBI" id="CHEBI:456216"/>
        <dbReference type="EC" id="2.7.2.3"/>
    </reaction>
</comment>
<evidence type="ECO:0000256" key="9">
    <source>
        <dbReference type="ARBA" id="ARBA00022777"/>
    </source>
</evidence>
<dbReference type="InterPro" id="IPR015824">
    <property type="entry name" value="Phosphoglycerate_kinase_N"/>
</dbReference>
<evidence type="ECO:0000256" key="3">
    <source>
        <dbReference type="ARBA" id="ARBA00008982"/>
    </source>
</evidence>
<keyword evidence="7 13" id="KW-0808">Transferase</keyword>
<name>A0A7C0X9C7_UNCW3</name>
<dbReference type="FunFam" id="3.40.50.1260:FF:000003">
    <property type="entry name" value="Phosphoglycerate kinase"/>
    <property type="match status" value="1"/>
</dbReference>
<evidence type="ECO:0000256" key="4">
    <source>
        <dbReference type="ARBA" id="ARBA00011245"/>
    </source>
</evidence>
<feature type="binding site" evidence="11">
    <location>
        <position position="154"/>
    </location>
    <ligand>
        <name>(2R)-3-phosphoglycerate</name>
        <dbReference type="ChEBI" id="CHEBI:58272"/>
    </ligand>
</feature>
<feature type="binding site" evidence="11">
    <location>
        <position position="39"/>
    </location>
    <ligand>
        <name>(2R)-3-phosphoglycerate</name>
        <dbReference type="ChEBI" id="CHEBI:58272"/>
    </ligand>
</feature>
<dbReference type="EMBL" id="DRBW01000150">
    <property type="protein sequence ID" value="HDM90301.1"/>
    <property type="molecule type" value="Genomic_DNA"/>
</dbReference>